<dbReference type="PANTHER" id="PTHR30349">
    <property type="entry name" value="PHAGE INTEGRASE-RELATED"/>
    <property type="match status" value="1"/>
</dbReference>
<dbReference type="PANTHER" id="PTHR30349:SF41">
    <property type="entry name" value="INTEGRASE_RECOMBINASE PROTEIN MJ0367-RELATED"/>
    <property type="match status" value="1"/>
</dbReference>
<dbReference type="EMBL" id="CAKMMG010000001">
    <property type="protein sequence ID" value="CAH1194587.1"/>
    <property type="molecule type" value="Genomic_DNA"/>
</dbReference>
<proteinExistence type="inferred from homology"/>
<feature type="domain" description="Core-binding (CB)" evidence="7">
    <location>
        <begin position="20"/>
        <end position="117"/>
    </location>
</feature>
<comment type="similarity">
    <text evidence="1">Belongs to the 'phage' integrase family.</text>
</comment>
<evidence type="ECO:0000256" key="1">
    <source>
        <dbReference type="ARBA" id="ARBA00008857"/>
    </source>
</evidence>
<evidence type="ECO:0000256" key="4">
    <source>
        <dbReference type="ARBA" id="ARBA00023172"/>
    </source>
</evidence>
<dbReference type="SUPFAM" id="SSF56349">
    <property type="entry name" value="DNA breaking-rejoining enzymes"/>
    <property type="match status" value="1"/>
</dbReference>
<dbReference type="InterPro" id="IPR013762">
    <property type="entry name" value="Integrase-like_cat_sf"/>
</dbReference>
<evidence type="ECO:0000256" key="5">
    <source>
        <dbReference type="PROSITE-ProRule" id="PRU01248"/>
    </source>
</evidence>
<organism evidence="8 9">
    <name type="scientific">Paenibacillus auburnensis</name>
    <dbReference type="NCBI Taxonomy" id="2905649"/>
    <lineage>
        <taxon>Bacteria</taxon>
        <taxon>Bacillati</taxon>
        <taxon>Bacillota</taxon>
        <taxon>Bacilli</taxon>
        <taxon>Bacillales</taxon>
        <taxon>Paenibacillaceae</taxon>
        <taxon>Paenibacillus</taxon>
    </lineage>
</organism>
<sequence>MVRKDPKFTFVSKGGKSVKIALAKHIPQFIDSKRLENRSPKTISAYTQVLEQFRKWYEATDYKDFTAEILREYIEYLTFSKSKWDDHPTSPIGSVGLSPRTVNNVIRNMRIFFNYLIKERIITHSPMDEVNYQREEKDTFEVFTDEDVLRLLSAPNRRVYTGRRDYCMMLVLIDCGLRIKELTGLRVSDVDFKLRQIVIRAEIAKTNTTRVVPISQRTIKELEKLIAYMDIEGSDYLWLTQFGERYLGDTFGKMLKLYAKRVGVVGPRVSPHTFRHYFAVKFLRGSGDPMALARILGHVSLNMTQVYIRYTGTDLREQHDKASPVMNLIDSGNRKKRGKQRFS</sequence>
<dbReference type="InterPro" id="IPR004107">
    <property type="entry name" value="Integrase_SAM-like_N"/>
</dbReference>
<name>A0ABN8G279_9BACL</name>
<dbReference type="InterPro" id="IPR010998">
    <property type="entry name" value="Integrase_recombinase_N"/>
</dbReference>
<evidence type="ECO:0000256" key="2">
    <source>
        <dbReference type="ARBA" id="ARBA00022908"/>
    </source>
</evidence>
<dbReference type="CDD" id="cd00397">
    <property type="entry name" value="DNA_BRE_C"/>
    <property type="match status" value="1"/>
</dbReference>
<evidence type="ECO:0000256" key="3">
    <source>
        <dbReference type="ARBA" id="ARBA00023125"/>
    </source>
</evidence>
<reference evidence="8" key="1">
    <citation type="submission" date="2022-01" db="EMBL/GenBank/DDBJ databases">
        <authorList>
            <person name="Criscuolo A."/>
        </authorList>
    </citation>
    <scope>NUCLEOTIDE SEQUENCE</scope>
    <source>
        <strain evidence="8">CIP111892</strain>
    </source>
</reference>
<accession>A0ABN8G279</accession>
<feature type="domain" description="Tyr recombinase" evidence="6">
    <location>
        <begin position="138"/>
        <end position="320"/>
    </location>
</feature>
<evidence type="ECO:0000259" key="6">
    <source>
        <dbReference type="PROSITE" id="PS51898"/>
    </source>
</evidence>
<dbReference type="PROSITE" id="PS51900">
    <property type="entry name" value="CB"/>
    <property type="match status" value="1"/>
</dbReference>
<dbReference type="Gene3D" id="1.10.150.130">
    <property type="match status" value="1"/>
</dbReference>
<keyword evidence="2" id="KW-0229">DNA integration</keyword>
<dbReference type="PROSITE" id="PS51898">
    <property type="entry name" value="TYR_RECOMBINASE"/>
    <property type="match status" value="1"/>
</dbReference>
<dbReference type="Pfam" id="PF13495">
    <property type="entry name" value="Phage_int_SAM_4"/>
    <property type="match status" value="1"/>
</dbReference>
<evidence type="ECO:0000259" key="7">
    <source>
        <dbReference type="PROSITE" id="PS51900"/>
    </source>
</evidence>
<dbReference type="InterPro" id="IPR044068">
    <property type="entry name" value="CB"/>
</dbReference>
<dbReference type="Proteomes" id="UP000838324">
    <property type="component" value="Unassembled WGS sequence"/>
</dbReference>
<gene>
    <name evidence="8" type="primary">xerD_2</name>
    <name evidence="8" type="ORF">PAECIP111892_01749</name>
</gene>
<keyword evidence="3 5" id="KW-0238">DNA-binding</keyword>
<protein>
    <submittedName>
        <fullName evidence="8">Tyrosine recombinase XerD</fullName>
    </submittedName>
</protein>
<evidence type="ECO:0000313" key="9">
    <source>
        <dbReference type="Proteomes" id="UP000838324"/>
    </source>
</evidence>
<dbReference type="InterPro" id="IPR011010">
    <property type="entry name" value="DNA_brk_join_enz"/>
</dbReference>
<keyword evidence="4" id="KW-0233">DNA recombination</keyword>
<dbReference type="Gene3D" id="1.10.443.10">
    <property type="entry name" value="Intergrase catalytic core"/>
    <property type="match status" value="1"/>
</dbReference>
<dbReference type="Pfam" id="PF00589">
    <property type="entry name" value="Phage_integrase"/>
    <property type="match status" value="1"/>
</dbReference>
<dbReference type="InterPro" id="IPR002104">
    <property type="entry name" value="Integrase_catalytic"/>
</dbReference>
<dbReference type="InterPro" id="IPR050090">
    <property type="entry name" value="Tyrosine_recombinase_XerCD"/>
</dbReference>
<evidence type="ECO:0000313" key="8">
    <source>
        <dbReference type="EMBL" id="CAH1194587.1"/>
    </source>
</evidence>
<comment type="caution">
    <text evidence="8">The sequence shown here is derived from an EMBL/GenBank/DDBJ whole genome shotgun (WGS) entry which is preliminary data.</text>
</comment>
<dbReference type="RefSeq" id="WP_236331908.1">
    <property type="nucleotide sequence ID" value="NZ_CAKMMG010000001.1"/>
</dbReference>
<keyword evidence="9" id="KW-1185">Reference proteome</keyword>